<dbReference type="Proteomes" id="UP000326396">
    <property type="component" value="Linkage Group LG4"/>
</dbReference>
<keyword evidence="7" id="KW-1185">Reference proteome</keyword>
<feature type="transmembrane region" description="Helical" evidence="5">
    <location>
        <begin position="202"/>
        <end position="227"/>
    </location>
</feature>
<gene>
    <name evidence="6" type="ORF">E3N88_27250</name>
</gene>
<dbReference type="EMBL" id="SZYD01000014">
    <property type="protein sequence ID" value="KAD4178659.1"/>
    <property type="molecule type" value="Genomic_DNA"/>
</dbReference>
<dbReference type="InterPro" id="IPR006214">
    <property type="entry name" value="Bax_inhibitor_1-related"/>
</dbReference>
<name>A0A5N6MW52_9ASTR</name>
<reference evidence="6 7" key="1">
    <citation type="submission" date="2019-05" db="EMBL/GenBank/DDBJ databases">
        <title>Mikania micrantha, genome provides insights into the molecular mechanism of rapid growth.</title>
        <authorList>
            <person name="Liu B."/>
        </authorList>
    </citation>
    <scope>NUCLEOTIDE SEQUENCE [LARGE SCALE GENOMIC DNA]</scope>
    <source>
        <strain evidence="6">NLD-2019</strain>
        <tissue evidence="6">Leaf</tissue>
    </source>
</reference>
<keyword evidence="2 5" id="KW-0812">Transmembrane</keyword>
<comment type="similarity">
    <text evidence="5">Belongs to the BI1 family.</text>
</comment>
<evidence type="ECO:0000256" key="2">
    <source>
        <dbReference type="ARBA" id="ARBA00022692"/>
    </source>
</evidence>
<sequence>MFEFTRINTKETAMVTLNRERFTLESAMERTSFVGASSVRTNAFLLMAPYFVPLDLHVFLALAIVAHIFTLMFYCLGQIRPLDCGFCWFVTPDQLWRSQPLTTWPLRNWSSFGHVLMSESCLLFDFQVDVRRAISCVVAVACVSTKASTQLGLPWTLHSVSESDCRLSCANTDVVPKIPKRFGIVRERVEFGIGIVRPWIHVFFPLGPATNAIFGGFGAVLFSGYIIYDTENLIKRFTYDEYIWASVTLYLDILNLFLSILRMLRQGDN</sequence>
<evidence type="ECO:0000256" key="3">
    <source>
        <dbReference type="ARBA" id="ARBA00022989"/>
    </source>
</evidence>
<feature type="transmembrane region" description="Helical" evidence="5">
    <location>
        <begin position="56"/>
        <end position="76"/>
    </location>
</feature>
<evidence type="ECO:0000256" key="4">
    <source>
        <dbReference type="ARBA" id="ARBA00023136"/>
    </source>
</evidence>
<evidence type="ECO:0000313" key="6">
    <source>
        <dbReference type="EMBL" id="KAD4178659.1"/>
    </source>
</evidence>
<organism evidence="6 7">
    <name type="scientific">Mikania micrantha</name>
    <name type="common">bitter vine</name>
    <dbReference type="NCBI Taxonomy" id="192012"/>
    <lineage>
        <taxon>Eukaryota</taxon>
        <taxon>Viridiplantae</taxon>
        <taxon>Streptophyta</taxon>
        <taxon>Embryophyta</taxon>
        <taxon>Tracheophyta</taxon>
        <taxon>Spermatophyta</taxon>
        <taxon>Magnoliopsida</taxon>
        <taxon>eudicotyledons</taxon>
        <taxon>Gunneridae</taxon>
        <taxon>Pentapetalae</taxon>
        <taxon>asterids</taxon>
        <taxon>campanulids</taxon>
        <taxon>Asterales</taxon>
        <taxon>Asteraceae</taxon>
        <taxon>Asteroideae</taxon>
        <taxon>Heliantheae alliance</taxon>
        <taxon>Eupatorieae</taxon>
        <taxon>Mikania</taxon>
    </lineage>
</organism>
<comment type="caution">
    <text evidence="6">The sequence shown here is derived from an EMBL/GenBank/DDBJ whole genome shotgun (WGS) entry which is preliminary data.</text>
</comment>
<keyword evidence="3 5" id="KW-1133">Transmembrane helix</keyword>
<evidence type="ECO:0000256" key="5">
    <source>
        <dbReference type="RuleBase" id="RU004379"/>
    </source>
</evidence>
<keyword evidence="4 5" id="KW-0472">Membrane</keyword>
<dbReference type="PANTHER" id="PTHR23291">
    <property type="entry name" value="BAX INHIBITOR-RELATED"/>
    <property type="match status" value="1"/>
</dbReference>
<dbReference type="GO" id="GO:0016020">
    <property type="term" value="C:membrane"/>
    <property type="evidence" value="ECO:0007669"/>
    <property type="project" value="UniProtKB-SubCell"/>
</dbReference>
<dbReference type="Pfam" id="PF01027">
    <property type="entry name" value="Bax1-I"/>
    <property type="match status" value="1"/>
</dbReference>
<evidence type="ECO:0000256" key="1">
    <source>
        <dbReference type="ARBA" id="ARBA00004141"/>
    </source>
</evidence>
<feature type="transmembrane region" description="Helical" evidence="5">
    <location>
        <begin position="242"/>
        <end position="264"/>
    </location>
</feature>
<comment type="caution">
    <text evidence="5">Lacks conserved residue(s) required for the propagation of feature annotation.</text>
</comment>
<dbReference type="PANTHER" id="PTHR23291:SF50">
    <property type="entry name" value="PROTEIN LIFEGUARD 4"/>
    <property type="match status" value="1"/>
</dbReference>
<accession>A0A5N6MW52</accession>
<comment type="subcellular location">
    <subcellularLocation>
        <location evidence="1">Membrane</location>
        <topology evidence="1">Multi-pass membrane protein</topology>
    </subcellularLocation>
</comment>
<dbReference type="OrthoDB" id="7933078at2759"/>
<evidence type="ECO:0000313" key="7">
    <source>
        <dbReference type="Proteomes" id="UP000326396"/>
    </source>
</evidence>
<proteinExistence type="inferred from homology"/>
<dbReference type="AlphaFoldDB" id="A0A5N6MW52"/>
<protein>
    <submittedName>
        <fullName evidence="6">Uncharacterized protein</fullName>
    </submittedName>
</protein>